<reference evidence="3" key="1">
    <citation type="submission" date="2018-11" db="EMBL/GenBank/DDBJ databases">
        <title>Draft genome sequence of commensal E.coli strains.</title>
        <authorList>
            <person name="Arimizu Y."/>
            <person name="Hayashi T."/>
            <person name="Ogura Y."/>
        </authorList>
    </citation>
    <scope>NUCLEOTIDE SEQUENCE</scope>
    <source>
        <strain evidence="3">39-H19-A</strain>
    </source>
</reference>
<evidence type="ECO:0000259" key="2">
    <source>
        <dbReference type="Pfam" id="PF13439"/>
    </source>
</evidence>
<dbReference type="InterPro" id="IPR028098">
    <property type="entry name" value="Glyco_trans_4-like_N"/>
</dbReference>
<dbReference type="Pfam" id="PF00534">
    <property type="entry name" value="Glycos_transf_1"/>
    <property type="match status" value="1"/>
</dbReference>
<dbReference type="InterPro" id="IPR001296">
    <property type="entry name" value="Glyco_trans_1"/>
</dbReference>
<dbReference type="PANTHER" id="PTHR12526:SF630">
    <property type="entry name" value="GLYCOSYLTRANSFERASE"/>
    <property type="match status" value="1"/>
</dbReference>
<feature type="domain" description="Glycosyltransferase subfamily 4-like N-terminal" evidence="2">
    <location>
        <begin position="13"/>
        <end position="167"/>
    </location>
</feature>
<comment type="caution">
    <text evidence="3">The sequence shown here is derived from an EMBL/GenBank/DDBJ whole genome shotgun (WGS) entry which is preliminary data.</text>
</comment>
<accession>A0A478KUC6</accession>
<dbReference type="GO" id="GO:0016757">
    <property type="term" value="F:glycosyltransferase activity"/>
    <property type="evidence" value="ECO:0007669"/>
    <property type="project" value="InterPro"/>
</dbReference>
<dbReference type="Gene3D" id="3.40.50.2000">
    <property type="entry name" value="Glycogen Phosphorylase B"/>
    <property type="match status" value="2"/>
</dbReference>
<evidence type="ECO:0000313" key="3">
    <source>
        <dbReference type="EMBL" id="GCG57415.1"/>
    </source>
</evidence>
<name>A0A478KUC6_ECOLX</name>
<dbReference type="Pfam" id="PF13439">
    <property type="entry name" value="Glyco_transf_4"/>
    <property type="match status" value="1"/>
</dbReference>
<protein>
    <submittedName>
        <fullName evidence="3">Glycosyl transferase</fullName>
    </submittedName>
</protein>
<dbReference type="AlphaFoldDB" id="A0A478KUC6"/>
<feature type="domain" description="Glycosyl transferase family 1" evidence="1">
    <location>
        <begin position="185"/>
        <end position="337"/>
    </location>
</feature>
<keyword evidence="3" id="KW-0808">Transferase</keyword>
<proteinExistence type="predicted"/>
<dbReference type="EMBL" id="BICW01000012">
    <property type="protein sequence ID" value="GCG57415.1"/>
    <property type="molecule type" value="Genomic_DNA"/>
</dbReference>
<sequence length="365" mass="41931">MRITQVIPTLSTGGAEQFVISLSNELSKKNDVTLITLFKINDDIIRKRLSDKVTLIELNGEINNKISVLLKLNSVLMKTKHDVIHTHLSIPFYIFPFAFFCKDKYRVIHTIHNIARYDAPRKLAKYINKAYFKICKAIPVSISDIVSESVKNYYNLRYTEIIKNGTETISETVKYEEVKRRVNELRKQYTNVFCHIARMDPQKNHRLLIDVLKKNKDCYVISMGAITQDNIKYAKHIMDYSQKISNFEYIGVVDNVSDYIKSSDGIIFSSVYEGLPISLIEGMSVGKICISTPAGGVADILDDECGVLANDFSEAQLDIAIKKFMSFSECEKQYMEYNIRNRFKNEFSISICADKYSQIYENNKS</sequence>
<organism evidence="3">
    <name type="scientific">Escherichia coli</name>
    <dbReference type="NCBI Taxonomy" id="562"/>
    <lineage>
        <taxon>Bacteria</taxon>
        <taxon>Pseudomonadati</taxon>
        <taxon>Pseudomonadota</taxon>
        <taxon>Gammaproteobacteria</taxon>
        <taxon>Enterobacterales</taxon>
        <taxon>Enterobacteriaceae</taxon>
        <taxon>Escherichia</taxon>
    </lineage>
</organism>
<gene>
    <name evidence="3" type="primary">wbiN</name>
    <name evidence="3" type="ORF">BvCmsH19A_01209</name>
</gene>
<dbReference type="GO" id="GO:1901135">
    <property type="term" value="P:carbohydrate derivative metabolic process"/>
    <property type="evidence" value="ECO:0007669"/>
    <property type="project" value="UniProtKB-ARBA"/>
</dbReference>
<dbReference type="PANTHER" id="PTHR12526">
    <property type="entry name" value="GLYCOSYLTRANSFERASE"/>
    <property type="match status" value="1"/>
</dbReference>
<evidence type="ECO:0000259" key="1">
    <source>
        <dbReference type="Pfam" id="PF00534"/>
    </source>
</evidence>
<dbReference type="SUPFAM" id="SSF53756">
    <property type="entry name" value="UDP-Glycosyltransferase/glycogen phosphorylase"/>
    <property type="match status" value="1"/>
</dbReference>